<name>D0WA96_NEILA</name>
<dbReference type="AlphaFoldDB" id="D0WA96"/>
<reference evidence="1 2" key="1">
    <citation type="submission" date="2009-10" db="EMBL/GenBank/DDBJ databases">
        <authorList>
            <person name="Weinstock G."/>
            <person name="Sodergren E."/>
            <person name="Clifton S."/>
            <person name="Fulton L."/>
            <person name="Fulton B."/>
            <person name="Courtney L."/>
            <person name="Fronick C."/>
            <person name="Harrison M."/>
            <person name="Strong C."/>
            <person name="Farmer C."/>
            <person name="Delahaunty K."/>
            <person name="Markovic C."/>
            <person name="Hall O."/>
            <person name="Minx P."/>
            <person name="Tomlinson C."/>
            <person name="Mitreva M."/>
            <person name="Nelson J."/>
            <person name="Hou S."/>
            <person name="Wollam A."/>
            <person name="Pepin K.H."/>
            <person name="Johnson M."/>
            <person name="Bhonagiri V."/>
            <person name="Nash W.E."/>
            <person name="Warren W."/>
            <person name="Chinwalla A."/>
            <person name="Mardis E.R."/>
            <person name="Wilson R.K."/>
        </authorList>
    </citation>
    <scope>NUCLEOTIDE SEQUENCE [LARGE SCALE GENOMIC DNA]</scope>
    <source>
        <strain evidence="1 2">ATCC 23970</strain>
    </source>
</reference>
<organism evidence="1 2">
    <name type="scientific">Neisseria lactamica ATCC 23970</name>
    <dbReference type="NCBI Taxonomy" id="546265"/>
    <lineage>
        <taxon>Bacteria</taxon>
        <taxon>Pseudomonadati</taxon>
        <taxon>Pseudomonadota</taxon>
        <taxon>Betaproteobacteria</taxon>
        <taxon>Neisseriales</taxon>
        <taxon>Neisseriaceae</taxon>
        <taxon>Neisseria</taxon>
    </lineage>
</organism>
<dbReference type="Proteomes" id="UP000003843">
    <property type="component" value="Unassembled WGS sequence"/>
</dbReference>
<accession>D0WA96</accession>
<protein>
    <submittedName>
        <fullName evidence="1">Uncharacterized protein</fullName>
    </submittedName>
</protein>
<gene>
    <name evidence="1" type="ORF">NEILACOT_04464</name>
</gene>
<proteinExistence type="predicted"/>
<evidence type="ECO:0000313" key="2">
    <source>
        <dbReference type="Proteomes" id="UP000003843"/>
    </source>
</evidence>
<evidence type="ECO:0000313" key="1">
    <source>
        <dbReference type="EMBL" id="EEZ75494.1"/>
    </source>
</evidence>
<comment type="caution">
    <text evidence="1">The sequence shown here is derived from an EMBL/GenBank/DDBJ whole genome shotgun (WGS) entry which is preliminary data.</text>
</comment>
<dbReference type="EMBL" id="ACEQ02000016">
    <property type="protein sequence ID" value="EEZ75494.1"/>
    <property type="molecule type" value="Genomic_DNA"/>
</dbReference>
<sequence>MVFFHNGCRLKSIRSAVSYRLYGFCGRVFGGGCEISCLCLKFLENVLILRA</sequence>